<comment type="caution">
    <text evidence="1">The sequence shown here is derived from an EMBL/GenBank/DDBJ whole genome shotgun (WGS) entry which is preliminary data.</text>
</comment>
<reference evidence="1 2" key="1">
    <citation type="journal article" date="2017" name="ISME J.">
        <title>Potential for microbial H2 and metal transformations associated with novel bacteria and archaea in deep terrestrial subsurface sediments.</title>
        <authorList>
            <person name="Hernsdorf A.W."/>
            <person name="Amano Y."/>
            <person name="Miyakawa K."/>
            <person name="Ise K."/>
            <person name="Suzuki Y."/>
            <person name="Anantharaman K."/>
            <person name="Probst A."/>
            <person name="Burstein D."/>
            <person name="Thomas B.C."/>
            <person name="Banfield J.F."/>
        </authorList>
    </citation>
    <scope>NUCLEOTIDE SEQUENCE [LARGE SCALE GENOMIC DNA]</scope>
    <source>
        <strain evidence="1">HGW-Wallbacteria-1</strain>
    </source>
</reference>
<evidence type="ECO:0000313" key="1">
    <source>
        <dbReference type="EMBL" id="PKK92304.1"/>
    </source>
</evidence>
<dbReference type="EMBL" id="PGXC01000001">
    <property type="protein sequence ID" value="PKK92304.1"/>
    <property type="molecule type" value="Genomic_DNA"/>
</dbReference>
<proteinExistence type="predicted"/>
<name>A0A2N1PVD6_9BACT</name>
<dbReference type="SUPFAM" id="SSF69304">
    <property type="entry name" value="Tricorn protease N-terminal domain"/>
    <property type="match status" value="1"/>
</dbReference>
<dbReference type="AlphaFoldDB" id="A0A2N1PVD6"/>
<dbReference type="Proteomes" id="UP000233256">
    <property type="component" value="Unassembled WGS sequence"/>
</dbReference>
<evidence type="ECO:0000313" key="2">
    <source>
        <dbReference type="Proteomes" id="UP000233256"/>
    </source>
</evidence>
<organism evidence="1 2">
    <name type="scientific">Candidatus Wallbacteria bacterium HGW-Wallbacteria-1</name>
    <dbReference type="NCBI Taxonomy" id="2013854"/>
    <lineage>
        <taxon>Bacteria</taxon>
        <taxon>Candidatus Walliibacteriota</taxon>
    </lineage>
</organism>
<dbReference type="InterPro" id="IPR011042">
    <property type="entry name" value="6-blade_b-propeller_TolB-like"/>
</dbReference>
<protein>
    <submittedName>
        <fullName evidence="1">Uncharacterized protein</fullName>
    </submittedName>
</protein>
<dbReference type="Gene3D" id="2.120.10.30">
    <property type="entry name" value="TolB, C-terminal domain"/>
    <property type="match status" value="1"/>
</dbReference>
<sequence length="573" mass="64345">MKFIGVPFGWIFMAHILAALSVLPVQIYALTPAMGPSQLNFASSHMMVRDDGRIRITFSGLTGEDAAYASSVAGKCLLNAERIFGISYKGRLDIFLSGRDNPNRWPPLSRYRQGLVFPMDYGPFPERYISCPDIEISCLVFKKFLEQLISSSRPMWNSSISLALVPMWIMEGFSVQLAADDSWNHWRRDLEIRKCAAQFSLLQASELALSGRYSGWSHVQAAPQAAALSEAFLSRFGIPGLRKFFGELARTPFSAARAFRKAFNEDLADFINGWRLRVSNDQPLKEQEVTGQYRQLVPDWNSDMFCPRIGNGGEVFFTTPGRQTPWVYRLMIHVKGRTKVICESVGRNFDIAVGNETTRLFFTRASEDRDGNQREDLWMMDVATGRSRALTRRDNVFLPSASGDGKVVVAVRRKPFRSELVMFRLSGETMSRNGAIQNGEEASLHETARGSYISGLDLDKSGKRLVYTVNNGVEEGLWRMNFSEGKAPSRVNSDSLAETMPRWIGHGIGYFVIIDGKPVAKKMISTSRGREVRPLDTAPFPELERHCSKNGEIATLLTSRGYRIYSIDSGEKP</sequence>
<accession>A0A2N1PVD6</accession>
<gene>
    <name evidence="1" type="ORF">CVV64_02500</name>
</gene>